<gene>
    <name evidence="3" type="ORF">FBR43_15675</name>
</gene>
<name>A0A4U1L503_9SPHN</name>
<dbReference type="OrthoDB" id="7569414at2"/>
<proteinExistence type="predicted"/>
<feature type="compositionally biased region" description="Basic and acidic residues" evidence="1">
    <location>
        <begin position="57"/>
        <end position="70"/>
    </location>
</feature>
<keyword evidence="2" id="KW-0472">Membrane</keyword>
<dbReference type="Proteomes" id="UP000309138">
    <property type="component" value="Unassembled WGS sequence"/>
</dbReference>
<dbReference type="AlphaFoldDB" id="A0A4U1L503"/>
<dbReference type="RefSeq" id="WP_136943949.1">
    <property type="nucleotide sequence ID" value="NZ_SWKR01000002.1"/>
</dbReference>
<evidence type="ECO:0000256" key="2">
    <source>
        <dbReference type="SAM" id="Phobius"/>
    </source>
</evidence>
<keyword evidence="2" id="KW-1133">Transmembrane helix</keyword>
<organism evidence="3 4">
    <name type="scientific">Sphingomonas baiyangensis</name>
    <dbReference type="NCBI Taxonomy" id="2572576"/>
    <lineage>
        <taxon>Bacteria</taxon>
        <taxon>Pseudomonadati</taxon>
        <taxon>Pseudomonadota</taxon>
        <taxon>Alphaproteobacteria</taxon>
        <taxon>Sphingomonadales</taxon>
        <taxon>Sphingomonadaceae</taxon>
        <taxon>Sphingomonas</taxon>
    </lineage>
</organism>
<accession>A0A4U1L503</accession>
<evidence type="ECO:0000313" key="4">
    <source>
        <dbReference type="Proteomes" id="UP000309138"/>
    </source>
</evidence>
<feature type="transmembrane region" description="Helical" evidence="2">
    <location>
        <begin position="12"/>
        <end position="31"/>
    </location>
</feature>
<dbReference type="EMBL" id="SWKR01000002">
    <property type="protein sequence ID" value="TKD52017.1"/>
    <property type="molecule type" value="Genomic_DNA"/>
</dbReference>
<evidence type="ECO:0000256" key="1">
    <source>
        <dbReference type="SAM" id="MobiDB-lite"/>
    </source>
</evidence>
<keyword evidence="4" id="KW-1185">Reference proteome</keyword>
<protein>
    <submittedName>
        <fullName evidence="3">Uncharacterized protein</fullName>
    </submittedName>
</protein>
<feature type="region of interest" description="Disordered" evidence="1">
    <location>
        <begin position="49"/>
        <end position="106"/>
    </location>
</feature>
<keyword evidence="2" id="KW-0812">Transmembrane</keyword>
<sequence>MAVTESPARSNGRILATVVGLVAAGVGANAARRALSRRAQRKAIGGHAVSDLQALGEPRDASARAPEAFRPDPTAPVSEADRAALAPATGPVPSIAQPRGAVAAQP</sequence>
<comment type="caution">
    <text evidence="3">The sequence shown here is derived from an EMBL/GenBank/DDBJ whole genome shotgun (WGS) entry which is preliminary data.</text>
</comment>
<evidence type="ECO:0000313" key="3">
    <source>
        <dbReference type="EMBL" id="TKD52017.1"/>
    </source>
</evidence>
<reference evidence="3 4" key="1">
    <citation type="submission" date="2019-04" db="EMBL/GenBank/DDBJ databases">
        <authorList>
            <person name="Yang Y."/>
            <person name="Wei D."/>
        </authorList>
    </citation>
    <scope>NUCLEOTIDE SEQUENCE [LARGE SCALE GENOMIC DNA]</scope>
    <source>
        <strain evidence="3 4">L-1-4w-11</strain>
    </source>
</reference>